<dbReference type="Proteomes" id="UP001218218">
    <property type="component" value="Unassembled WGS sequence"/>
</dbReference>
<feature type="compositionally biased region" description="Polar residues" evidence="1">
    <location>
        <begin position="102"/>
        <end position="129"/>
    </location>
</feature>
<evidence type="ECO:0000313" key="2">
    <source>
        <dbReference type="EMBL" id="KAJ7306965.1"/>
    </source>
</evidence>
<evidence type="ECO:0000256" key="1">
    <source>
        <dbReference type="SAM" id="MobiDB-lite"/>
    </source>
</evidence>
<evidence type="ECO:0000313" key="3">
    <source>
        <dbReference type="Proteomes" id="UP001218218"/>
    </source>
</evidence>
<protein>
    <submittedName>
        <fullName evidence="2">Uncharacterized protein</fullName>
    </submittedName>
</protein>
<reference evidence="2" key="1">
    <citation type="submission" date="2023-03" db="EMBL/GenBank/DDBJ databases">
        <title>Massive genome expansion in bonnet fungi (Mycena s.s.) driven by repeated elements and novel gene families across ecological guilds.</title>
        <authorList>
            <consortium name="Lawrence Berkeley National Laboratory"/>
            <person name="Harder C.B."/>
            <person name="Miyauchi S."/>
            <person name="Viragh M."/>
            <person name="Kuo A."/>
            <person name="Thoen E."/>
            <person name="Andreopoulos B."/>
            <person name="Lu D."/>
            <person name="Skrede I."/>
            <person name="Drula E."/>
            <person name="Henrissat B."/>
            <person name="Morin E."/>
            <person name="Kohler A."/>
            <person name="Barry K."/>
            <person name="LaButti K."/>
            <person name="Morin E."/>
            <person name="Salamov A."/>
            <person name="Lipzen A."/>
            <person name="Mereny Z."/>
            <person name="Hegedus B."/>
            <person name="Baldrian P."/>
            <person name="Stursova M."/>
            <person name="Weitz H."/>
            <person name="Taylor A."/>
            <person name="Grigoriev I.V."/>
            <person name="Nagy L.G."/>
            <person name="Martin F."/>
            <person name="Kauserud H."/>
        </authorList>
    </citation>
    <scope>NUCLEOTIDE SEQUENCE</scope>
    <source>
        <strain evidence="2">CBHHK002</strain>
    </source>
</reference>
<gene>
    <name evidence="2" type="ORF">DFH08DRAFT_513209</name>
</gene>
<sequence length="231" mass="24487">MKNLPQGYDVGYGSLVISLYARYQGCLDLGQMNPHSEKRKLYIILEGRRQGVHTGNCTLYPGLQHAIPVYLSETVAYGCAVAHAALPKRATVSFAHDRPAPSASTFSTRTHASQSSLQQCGRGATSSKLLSPFSDPDRDSESSEPGSSHDTVATCPHSRHGRLHPLGQACTQSPALHSPSHLNGPLGLGFAPPSLPSPTRTPMAISAHAQSRSRLPPAAAGPTASALRTHR</sequence>
<name>A0AAD6Z4A2_9AGAR</name>
<keyword evidence="3" id="KW-1185">Reference proteome</keyword>
<dbReference type="EMBL" id="JARIHO010000090">
    <property type="protein sequence ID" value="KAJ7306965.1"/>
    <property type="molecule type" value="Genomic_DNA"/>
</dbReference>
<accession>A0AAD6Z4A2</accession>
<organism evidence="2 3">
    <name type="scientific">Mycena albidolilacea</name>
    <dbReference type="NCBI Taxonomy" id="1033008"/>
    <lineage>
        <taxon>Eukaryota</taxon>
        <taxon>Fungi</taxon>
        <taxon>Dikarya</taxon>
        <taxon>Basidiomycota</taxon>
        <taxon>Agaricomycotina</taxon>
        <taxon>Agaricomycetes</taxon>
        <taxon>Agaricomycetidae</taxon>
        <taxon>Agaricales</taxon>
        <taxon>Marasmiineae</taxon>
        <taxon>Mycenaceae</taxon>
        <taxon>Mycena</taxon>
    </lineage>
</organism>
<feature type="region of interest" description="Disordered" evidence="1">
    <location>
        <begin position="98"/>
        <end position="231"/>
    </location>
</feature>
<comment type="caution">
    <text evidence="2">The sequence shown here is derived from an EMBL/GenBank/DDBJ whole genome shotgun (WGS) entry which is preliminary data.</text>
</comment>
<proteinExistence type="predicted"/>
<dbReference type="AlphaFoldDB" id="A0AAD6Z4A2"/>